<comment type="caution">
    <text evidence="1">The sequence shown here is derived from an EMBL/GenBank/DDBJ whole genome shotgun (WGS) entry which is preliminary data.</text>
</comment>
<evidence type="ECO:0008006" key="3">
    <source>
        <dbReference type="Google" id="ProtNLM"/>
    </source>
</evidence>
<organism evidence="1 2">
    <name type="scientific">Candidatus Giovannonibacteria bacterium RIFCSPHIGHO2_02_43_16</name>
    <dbReference type="NCBI Taxonomy" id="1798331"/>
    <lineage>
        <taxon>Bacteria</taxon>
        <taxon>Candidatus Giovannoniibacteriota</taxon>
    </lineage>
</organism>
<protein>
    <recommendedName>
        <fullName evidence="3">Alpha/beta hydrolase</fullName>
    </recommendedName>
</protein>
<dbReference type="GO" id="GO:0016787">
    <property type="term" value="F:hydrolase activity"/>
    <property type="evidence" value="ECO:0007669"/>
    <property type="project" value="InterPro"/>
</dbReference>
<dbReference type="SUPFAM" id="SSF53474">
    <property type="entry name" value="alpha/beta-Hydrolases"/>
    <property type="match status" value="1"/>
</dbReference>
<dbReference type="Gene3D" id="3.40.50.1820">
    <property type="entry name" value="alpha/beta hydrolase"/>
    <property type="match status" value="1"/>
</dbReference>
<reference evidence="1 2" key="1">
    <citation type="journal article" date="2016" name="Nat. Commun.">
        <title>Thousands of microbial genomes shed light on interconnected biogeochemical processes in an aquifer system.</title>
        <authorList>
            <person name="Anantharaman K."/>
            <person name="Brown C.T."/>
            <person name="Hug L.A."/>
            <person name="Sharon I."/>
            <person name="Castelle C.J."/>
            <person name="Probst A.J."/>
            <person name="Thomas B.C."/>
            <person name="Singh A."/>
            <person name="Wilkins M.J."/>
            <person name="Karaoz U."/>
            <person name="Brodie E.L."/>
            <person name="Williams K.H."/>
            <person name="Hubbard S.S."/>
            <person name="Banfield J.F."/>
        </authorList>
    </citation>
    <scope>NUCLEOTIDE SEQUENCE [LARGE SCALE GENOMIC DNA]</scope>
</reference>
<gene>
    <name evidence="1" type="ORF">A2W57_01190</name>
</gene>
<dbReference type="EMBL" id="MFHJ01000040">
    <property type="protein sequence ID" value="OGF73467.1"/>
    <property type="molecule type" value="Genomic_DNA"/>
</dbReference>
<dbReference type="PANTHER" id="PTHR15394">
    <property type="entry name" value="SERINE HYDROLASE RBBP9"/>
    <property type="match status" value="1"/>
</dbReference>
<dbReference type="Pfam" id="PF06821">
    <property type="entry name" value="Ser_hydrolase"/>
    <property type="match status" value="1"/>
</dbReference>
<sequence length="197" mass="22451">MRRAIIVHCWEGTPEYCWYPWVKKELEQKGLEVKIPAFPDTNNPDMNAWVAHLEKEVGIPDENLYLIGHSIGCVTILRYLENIDDSEKIGGAVFVAGFTENPGYKEVQTFFDEPIDFEKIKKSAKSGFAAIFSDNDPHVDLKFAEIFKEKLGAKIIIKHKMGHFSGSIENEKATHELPDVVERTLDMVNKIKDANRN</sequence>
<dbReference type="InterPro" id="IPR029058">
    <property type="entry name" value="AB_hydrolase_fold"/>
</dbReference>
<evidence type="ECO:0000313" key="1">
    <source>
        <dbReference type="EMBL" id="OGF73467.1"/>
    </source>
</evidence>
<dbReference type="PANTHER" id="PTHR15394:SF3">
    <property type="entry name" value="SERINE HYDROLASE RBBP9"/>
    <property type="match status" value="1"/>
</dbReference>
<accession>A0A1F5WCX4</accession>
<dbReference type="InterPro" id="IPR010662">
    <property type="entry name" value="RBBP9/YdeN"/>
</dbReference>
<name>A0A1F5WCX4_9BACT</name>
<evidence type="ECO:0000313" key="2">
    <source>
        <dbReference type="Proteomes" id="UP000178276"/>
    </source>
</evidence>
<dbReference type="AlphaFoldDB" id="A0A1F5WCX4"/>
<dbReference type="STRING" id="1798331.A2W57_01190"/>
<proteinExistence type="predicted"/>
<dbReference type="Proteomes" id="UP000178276">
    <property type="component" value="Unassembled WGS sequence"/>
</dbReference>